<keyword evidence="2" id="KW-1185">Reference proteome</keyword>
<accession>A0A195D253</accession>
<evidence type="ECO:0000313" key="1">
    <source>
        <dbReference type="EMBL" id="KYN06469.1"/>
    </source>
</evidence>
<dbReference type="EMBL" id="KQ977004">
    <property type="protein sequence ID" value="KYN06469.1"/>
    <property type="molecule type" value="Genomic_DNA"/>
</dbReference>
<reference evidence="1 2" key="1">
    <citation type="submission" date="2016-03" db="EMBL/GenBank/DDBJ databases">
        <title>Cyphomyrmex costatus WGS genome.</title>
        <authorList>
            <person name="Nygaard S."/>
            <person name="Hu H."/>
            <person name="Boomsma J."/>
            <person name="Zhang G."/>
        </authorList>
    </citation>
    <scope>NUCLEOTIDE SEQUENCE [LARGE SCALE GENOMIC DNA]</scope>
    <source>
        <strain evidence="1">MS0001</strain>
        <tissue evidence="1">Whole body</tissue>
    </source>
</reference>
<gene>
    <name evidence="1" type="ORF">ALC62_02543</name>
</gene>
<evidence type="ECO:0000313" key="2">
    <source>
        <dbReference type="Proteomes" id="UP000078542"/>
    </source>
</evidence>
<proteinExistence type="predicted"/>
<sequence>IKIKNAILNVERIVQRIERVQADTKEDALLTVTKRWNQQINNYRDYVNLLVDSMRREINNAKFKGVDAQYCYDTNFWAINEHGDTAYQSATKCQESAEKNIGSSIGFLDSLKSLGYELIKELNDVVLNCYDDDTTKMQSCFLNEFGKINNAVKEFEQDAKYIEYNALPASNYVILQATQCLSNAYLLARFESQGAMMSNSRCIRNVINKKN</sequence>
<protein>
    <submittedName>
        <fullName evidence="1">Uncharacterized protein</fullName>
    </submittedName>
</protein>
<name>A0A195D253_9HYME</name>
<organism evidence="1 2">
    <name type="scientific">Cyphomyrmex costatus</name>
    <dbReference type="NCBI Taxonomy" id="456900"/>
    <lineage>
        <taxon>Eukaryota</taxon>
        <taxon>Metazoa</taxon>
        <taxon>Ecdysozoa</taxon>
        <taxon>Arthropoda</taxon>
        <taxon>Hexapoda</taxon>
        <taxon>Insecta</taxon>
        <taxon>Pterygota</taxon>
        <taxon>Neoptera</taxon>
        <taxon>Endopterygota</taxon>
        <taxon>Hymenoptera</taxon>
        <taxon>Apocrita</taxon>
        <taxon>Aculeata</taxon>
        <taxon>Formicoidea</taxon>
        <taxon>Formicidae</taxon>
        <taxon>Myrmicinae</taxon>
        <taxon>Cyphomyrmex</taxon>
    </lineage>
</organism>
<feature type="non-terminal residue" evidence="1">
    <location>
        <position position="1"/>
    </location>
</feature>
<dbReference type="AlphaFoldDB" id="A0A195D253"/>
<dbReference type="Proteomes" id="UP000078542">
    <property type="component" value="Unassembled WGS sequence"/>
</dbReference>